<comment type="caution">
    <text evidence="5">The sequence shown here is derived from an EMBL/GenBank/DDBJ whole genome shotgun (WGS) entry which is preliminary data.</text>
</comment>
<reference evidence="6" key="1">
    <citation type="journal article" date="2019" name="Int. J. Syst. Evol. Microbiol.">
        <title>The Global Catalogue of Microorganisms (GCM) 10K type strain sequencing project: providing services to taxonomists for standard genome sequencing and annotation.</title>
        <authorList>
            <consortium name="The Broad Institute Genomics Platform"/>
            <consortium name="The Broad Institute Genome Sequencing Center for Infectious Disease"/>
            <person name="Wu L."/>
            <person name="Ma J."/>
        </authorList>
    </citation>
    <scope>NUCLEOTIDE SEQUENCE [LARGE SCALE GENOMIC DNA]</scope>
    <source>
        <strain evidence="6">JCM 3115</strain>
    </source>
</reference>
<name>A0ABQ2RAI3_9ACTN</name>
<evidence type="ECO:0000313" key="6">
    <source>
        <dbReference type="Proteomes" id="UP000611554"/>
    </source>
</evidence>
<sequence length="241" mass="26012">MSAVVSLERVRKTYGEVTALDHVSLDFPRGRFVAVMGPSGSGKTTLLQCAAGLEPPDSGQVLIGGADVTRLSETKRTELRRKHIGFVFQSYNLLPTVSIEDNITLPLRLAGRRPDRAWLDELVGRMGLRERLRHRPAELSGGQQQRAAIVRALVARPDVVFADEPTGALDLRNAIRVLDVLRGLVDELGQTVVMVTHDPAAAARAHDTLVMADGKVIDTLAAPTADELAVRLAHLAAEPVA</sequence>
<dbReference type="InterPro" id="IPR017871">
    <property type="entry name" value="ABC_transporter-like_CS"/>
</dbReference>
<dbReference type="PROSITE" id="PS00211">
    <property type="entry name" value="ABC_TRANSPORTER_1"/>
    <property type="match status" value="1"/>
</dbReference>
<dbReference type="RefSeq" id="WP_189249388.1">
    <property type="nucleotide sequence ID" value="NZ_BMQJ01000015.1"/>
</dbReference>
<dbReference type="PANTHER" id="PTHR24220:SF685">
    <property type="entry name" value="ABC TRANSPORTER RELATED"/>
    <property type="match status" value="1"/>
</dbReference>
<dbReference type="CDD" id="cd03255">
    <property type="entry name" value="ABC_MJ0796_LolCDE_FtsE"/>
    <property type="match status" value="1"/>
</dbReference>
<dbReference type="InterPro" id="IPR003593">
    <property type="entry name" value="AAA+_ATPase"/>
</dbReference>
<dbReference type="Gene3D" id="3.40.50.300">
    <property type="entry name" value="P-loop containing nucleotide triphosphate hydrolases"/>
    <property type="match status" value="1"/>
</dbReference>
<evidence type="ECO:0000259" key="4">
    <source>
        <dbReference type="PROSITE" id="PS50893"/>
    </source>
</evidence>
<keyword evidence="2" id="KW-0547">Nucleotide-binding</keyword>
<proteinExistence type="predicted"/>
<accession>A0ABQ2RAI3</accession>
<evidence type="ECO:0000256" key="3">
    <source>
        <dbReference type="ARBA" id="ARBA00022840"/>
    </source>
</evidence>
<feature type="domain" description="ABC transporter" evidence="4">
    <location>
        <begin position="5"/>
        <end position="239"/>
    </location>
</feature>
<dbReference type="PANTHER" id="PTHR24220">
    <property type="entry name" value="IMPORT ATP-BINDING PROTEIN"/>
    <property type="match status" value="1"/>
</dbReference>
<evidence type="ECO:0000256" key="1">
    <source>
        <dbReference type="ARBA" id="ARBA00022448"/>
    </source>
</evidence>
<organism evidence="5 6">
    <name type="scientific">Streptosporangium pseudovulgare</name>
    <dbReference type="NCBI Taxonomy" id="35765"/>
    <lineage>
        <taxon>Bacteria</taxon>
        <taxon>Bacillati</taxon>
        <taxon>Actinomycetota</taxon>
        <taxon>Actinomycetes</taxon>
        <taxon>Streptosporangiales</taxon>
        <taxon>Streptosporangiaceae</taxon>
        <taxon>Streptosporangium</taxon>
    </lineage>
</organism>
<dbReference type="Proteomes" id="UP000611554">
    <property type="component" value="Unassembled WGS sequence"/>
</dbReference>
<dbReference type="InterPro" id="IPR003439">
    <property type="entry name" value="ABC_transporter-like_ATP-bd"/>
</dbReference>
<dbReference type="PROSITE" id="PS50893">
    <property type="entry name" value="ABC_TRANSPORTER_2"/>
    <property type="match status" value="1"/>
</dbReference>
<dbReference type="InterPro" id="IPR027417">
    <property type="entry name" value="P-loop_NTPase"/>
</dbReference>
<dbReference type="SMART" id="SM00382">
    <property type="entry name" value="AAA"/>
    <property type="match status" value="1"/>
</dbReference>
<keyword evidence="1" id="KW-0813">Transport</keyword>
<dbReference type="GO" id="GO:0005524">
    <property type="term" value="F:ATP binding"/>
    <property type="evidence" value="ECO:0007669"/>
    <property type="project" value="UniProtKB-KW"/>
</dbReference>
<evidence type="ECO:0000313" key="5">
    <source>
        <dbReference type="EMBL" id="GGQ17996.1"/>
    </source>
</evidence>
<dbReference type="InterPro" id="IPR015854">
    <property type="entry name" value="ABC_transpr_LolD-like"/>
</dbReference>
<evidence type="ECO:0000256" key="2">
    <source>
        <dbReference type="ARBA" id="ARBA00022741"/>
    </source>
</evidence>
<dbReference type="SUPFAM" id="SSF52540">
    <property type="entry name" value="P-loop containing nucleoside triphosphate hydrolases"/>
    <property type="match status" value="1"/>
</dbReference>
<dbReference type="EMBL" id="BMQJ01000015">
    <property type="protein sequence ID" value="GGQ17996.1"/>
    <property type="molecule type" value="Genomic_DNA"/>
</dbReference>
<dbReference type="InterPro" id="IPR017911">
    <property type="entry name" value="MacB-like_ATP-bd"/>
</dbReference>
<dbReference type="Pfam" id="PF00005">
    <property type="entry name" value="ABC_tran"/>
    <property type="match status" value="1"/>
</dbReference>
<keyword evidence="3 5" id="KW-0067">ATP-binding</keyword>
<protein>
    <submittedName>
        <fullName evidence="5">ABC transporter ATP-binding protein</fullName>
    </submittedName>
</protein>
<keyword evidence="6" id="KW-1185">Reference proteome</keyword>
<gene>
    <name evidence="5" type="ORF">GCM10010140_55480</name>
</gene>